<protein>
    <submittedName>
        <fullName evidence="2">Phosphoprotein phosphatase</fullName>
        <ecNumber evidence="2">3.1.3.16</ecNumber>
    </submittedName>
</protein>
<name>A0A2G9GLX1_9LAMI</name>
<gene>
    <name evidence="2" type="ORF">CDL12_21134</name>
</gene>
<feature type="region of interest" description="Disordered" evidence="1">
    <location>
        <begin position="159"/>
        <end position="197"/>
    </location>
</feature>
<feature type="compositionally biased region" description="Basic residues" evidence="1">
    <location>
        <begin position="1"/>
        <end position="11"/>
    </location>
</feature>
<dbReference type="InterPro" id="IPR011990">
    <property type="entry name" value="TPR-like_helical_dom_sf"/>
</dbReference>
<accession>A0A2G9GLX1</accession>
<dbReference type="GO" id="GO:0004722">
    <property type="term" value="F:protein serine/threonine phosphatase activity"/>
    <property type="evidence" value="ECO:0007669"/>
    <property type="project" value="UniProtKB-EC"/>
</dbReference>
<evidence type="ECO:0000313" key="3">
    <source>
        <dbReference type="Proteomes" id="UP000231279"/>
    </source>
</evidence>
<dbReference type="EMBL" id="NKXS01004460">
    <property type="protein sequence ID" value="PIN06307.1"/>
    <property type="molecule type" value="Genomic_DNA"/>
</dbReference>
<organism evidence="2 3">
    <name type="scientific">Handroanthus impetiginosus</name>
    <dbReference type="NCBI Taxonomy" id="429701"/>
    <lineage>
        <taxon>Eukaryota</taxon>
        <taxon>Viridiplantae</taxon>
        <taxon>Streptophyta</taxon>
        <taxon>Embryophyta</taxon>
        <taxon>Tracheophyta</taxon>
        <taxon>Spermatophyta</taxon>
        <taxon>Magnoliopsida</taxon>
        <taxon>eudicotyledons</taxon>
        <taxon>Gunneridae</taxon>
        <taxon>Pentapetalae</taxon>
        <taxon>asterids</taxon>
        <taxon>lamiids</taxon>
        <taxon>Lamiales</taxon>
        <taxon>Bignoniaceae</taxon>
        <taxon>Crescentiina</taxon>
        <taxon>Tabebuia alliance</taxon>
        <taxon>Handroanthus</taxon>
    </lineage>
</organism>
<dbReference type="Gene3D" id="1.25.40.10">
    <property type="entry name" value="Tetratricopeptide repeat domain"/>
    <property type="match status" value="1"/>
</dbReference>
<evidence type="ECO:0000256" key="1">
    <source>
        <dbReference type="SAM" id="MobiDB-lite"/>
    </source>
</evidence>
<dbReference type="InterPro" id="IPR044517">
    <property type="entry name" value="PHOX1-4"/>
</dbReference>
<keyword evidence="2" id="KW-0378">Hydrolase</keyword>
<feature type="compositionally biased region" description="Polar residues" evidence="1">
    <location>
        <begin position="13"/>
        <end position="28"/>
    </location>
</feature>
<sequence>MGKSGGRKKKSGANLNQNQVSVGDNHSTPVVNASANLHSAVLLKRAHELEEESNRRFQAKDYVSALQQYENALKLTPDMHRGRAVFHSNRAACLMQMKLIDYNSEISVCTLTHEEQQHFAIGKYEMAMRDVEAMLIADPNHCEALEIAGRLRMVLGPHQEAQQDIQSSTSQQPLGPTGNDSKDDGKEQSTCPLDSLPPCGQAADSMIQWRQLKLVYDHDIRLAQMLVNCSSKVLREGMAKSCLNDLIRNDPDADKGDSICKLRLHIEEEETTREGEMAKGDKNVSQSSLSDPAVEALDAVIDNTQKEAQQAAMDDWLFEFALLFRTHVGIDPDANIDLHELGVELCSEAREETVTSEEAQSPFDKAVQKFQEVAAVAFFNWGNVKYELAGKEMMATQLQIAYDWVRDKYSLAKKQLQFELAKLHWMYVLTKKEDLSKWDPTETLKGDSSGITDQGEISPEEAAEQAASMQSQIHLFWGNMLFERSQVECKLGLAGDFKCTGASEANILTVLRNHYSNEKVTDGHEKRAEDMDTCLVNKGDN</sequence>
<dbReference type="AlphaFoldDB" id="A0A2G9GLX1"/>
<feature type="region of interest" description="Disordered" evidence="1">
    <location>
        <begin position="439"/>
        <end position="462"/>
    </location>
</feature>
<reference evidence="3" key="1">
    <citation type="journal article" date="2018" name="Gigascience">
        <title>Genome assembly of the Pink Ipe (Handroanthus impetiginosus, Bignoniaceae), a highly valued, ecologically keystone Neotropical timber forest tree.</title>
        <authorList>
            <person name="Silva-Junior O.B."/>
            <person name="Grattapaglia D."/>
            <person name="Novaes E."/>
            <person name="Collevatti R.G."/>
        </authorList>
    </citation>
    <scope>NUCLEOTIDE SEQUENCE [LARGE SCALE GENOMIC DNA]</scope>
    <source>
        <strain evidence="3">cv. UFG-1</strain>
    </source>
</reference>
<dbReference type="SUPFAM" id="SSF48452">
    <property type="entry name" value="TPR-like"/>
    <property type="match status" value="1"/>
</dbReference>
<dbReference type="PANTHER" id="PTHR46183:SF8">
    <property type="entry name" value="PROTEIN CLMP1"/>
    <property type="match status" value="1"/>
</dbReference>
<feature type="compositionally biased region" description="Polar residues" evidence="1">
    <location>
        <begin position="160"/>
        <end position="174"/>
    </location>
</feature>
<feature type="region of interest" description="Disordered" evidence="1">
    <location>
        <begin position="1"/>
        <end position="28"/>
    </location>
</feature>
<dbReference type="Proteomes" id="UP000231279">
    <property type="component" value="Unassembled WGS sequence"/>
</dbReference>
<dbReference type="OrthoDB" id="2942533at2759"/>
<evidence type="ECO:0000313" key="2">
    <source>
        <dbReference type="EMBL" id="PIN06307.1"/>
    </source>
</evidence>
<dbReference type="PANTHER" id="PTHR46183">
    <property type="entry name" value="PROTEIN CLMP1"/>
    <property type="match status" value="1"/>
</dbReference>
<dbReference type="EC" id="3.1.3.16" evidence="2"/>
<proteinExistence type="predicted"/>
<keyword evidence="3" id="KW-1185">Reference proteome</keyword>
<dbReference type="STRING" id="429701.A0A2G9GLX1"/>
<comment type="caution">
    <text evidence="2">The sequence shown here is derived from an EMBL/GenBank/DDBJ whole genome shotgun (WGS) entry which is preliminary data.</text>
</comment>